<dbReference type="GO" id="GO:0006508">
    <property type="term" value="P:proteolysis"/>
    <property type="evidence" value="ECO:0007669"/>
    <property type="project" value="UniProtKB-KW"/>
</dbReference>
<feature type="chain" id="PRO_5021995061" evidence="4">
    <location>
        <begin position="28"/>
        <end position="529"/>
    </location>
</feature>
<dbReference type="Proteomes" id="UP000316584">
    <property type="component" value="Chromosome"/>
</dbReference>
<feature type="signal peptide" evidence="4">
    <location>
        <begin position="1"/>
        <end position="27"/>
    </location>
</feature>
<dbReference type="RefSeq" id="WP_144891547.1">
    <property type="nucleotide sequence ID" value="NZ_CP042218.1"/>
</dbReference>
<dbReference type="PANTHER" id="PTHR43270">
    <property type="entry name" value="BETA-ALA-HIS DIPEPTIDASE"/>
    <property type="match status" value="1"/>
</dbReference>
<dbReference type="Gene3D" id="3.40.630.10">
    <property type="entry name" value="Zn peptidases"/>
    <property type="match status" value="1"/>
</dbReference>
<evidence type="ECO:0000256" key="4">
    <source>
        <dbReference type="SAM" id="SignalP"/>
    </source>
</evidence>
<dbReference type="KEGG" id="lug:FPZ22_06725"/>
<dbReference type="InterPro" id="IPR051458">
    <property type="entry name" value="Cyt/Met_Dipeptidase"/>
</dbReference>
<dbReference type="InterPro" id="IPR011650">
    <property type="entry name" value="Peptidase_M20_dimer"/>
</dbReference>
<dbReference type="PANTHER" id="PTHR43270:SF4">
    <property type="entry name" value="CARNOSINE DIPEPTIDASE 2, ISOFORM A"/>
    <property type="match status" value="1"/>
</dbReference>
<protein>
    <submittedName>
        <fullName evidence="6">M20/M25/M40 family metallo-hydrolase</fullName>
    </submittedName>
</protein>
<evidence type="ECO:0000313" key="6">
    <source>
        <dbReference type="EMBL" id="QDW66624.1"/>
    </source>
</evidence>
<dbReference type="EMBL" id="CP042218">
    <property type="protein sequence ID" value="QDW66624.1"/>
    <property type="molecule type" value="Genomic_DNA"/>
</dbReference>
<evidence type="ECO:0000259" key="5">
    <source>
        <dbReference type="Pfam" id="PF07687"/>
    </source>
</evidence>
<keyword evidence="1" id="KW-0645">Protease</keyword>
<evidence type="ECO:0000313" key="7">
    <source>
        <dbReference type="Proteomes" id="UP000316584"/>
    </source>
</evidence>
<reference evidence="6 7" key="1">
    <citation type="submission" date="2019-07" db="EMBL/GenBank/DDBJ databases">
        <title>Full genome sequence of Luteimonas sp. Gr-4.</title>
        <authorList>
            <person name="Im W.-T."/>
        </authorList>
    </citation>
    <scope>NUCLEOTIDE SEQUENCE [LARGE SCALE GENOMIC DNA]</scope>
    <source>
        <strain evidence="6 7">Gr-4</strain>
    </source>
</reference>
<feature type="domain" description="Peptidase M20 dimerisation" evidence="5">
    <location>
        <begin position="270"/>
        <end position="411"/>
    </location>
</feature>
<gene>
    <name evidence="6" type="ORF">FPZ22_06725</name>
</gene>
<dbReference type="Gene3D" id="3.30.70.360">
    <property type="match status" value="1"/>
</dbReference>
<name>A0A518N412_9GAMM</name>
<accession>A0A518N412</accession>
<dbReference type="AlphaFoldDB" id="A0A518N412"/>
<sequence length="529" mass="57024">MTRAGSIALRILLSGTFLLATPAEAEAQDPRPERVFTTGEAFDPSGIPAYAGDHADVHARIDADLDAHVAGLQRWVRQRSISAQDDGIRDMAQLLADDLRALGFQEVELVETPGHPGVLGHYDAGADRSLVVYMMYDVQPVEDNWRIDDPFAGELVEHELGTVLMARGATNQKGPQRAFLNAVDAILRTRGTLPVNLYVVAEGEEELGSPNFGAVVAPWLDRLRKADGAFFPMNIQDPAGDATLNLGVKGIIYFELESRGGEWGGPAKAEVHGSLKALVDSPALRLVQAIASMTTPDGNTILIPGYYDAVKAPDLAEQRLVNALARDADDRRMQEALGVARWIDGDEGRDAIVRNLYDPTLNIDGIWSGYTGEGVKTILPHVATAKMDSRLPPGLEPDTAYRMLRAHLDANGFDRITVRPMSGYPAATTSVDEPLVRASIGVFNKYGTRLRVAPWLAGSAPFYQFTRTLGLPFVFGGLGHGSGAHAPDEYMLIHPAPGVEAAGLAEIEKSYVDMLFALGAMEDRAGPSP</sequence>
<dbReference type="OrthoDB" id="9761532at2"/>
<evidence type="ECO:0000256" key="2">
    <source>
        <dbReference type="ARBA" id="ARBA00022723"/>
    </source>
</evidence>
<keyword evidence="2" id="KW-0479">Metal-binding</keyword>
<keyword evidence="4" id="KW-0732">Signal</keyword>
<evidence type="ECO:0000256" key="1">
    <source>
        <dbReference type="ARBA" id="ARBA00022670"/>
    </source>
</evidence>
<organism evidence="6 7">
    <name type="scientific">Luteimonas granuli</name>
    <dbReference type="NCBI Taxonomy" id="1176533"/>
    <lineage>
        <taxon>Bacteria</taxon>
        <taxon>Pseudomonadati</taxon>
        <taxon>Pseudomonadota</taxon>
        <taxon>Gammaproteobacteria</taxon>
        <taxon>Lysobacterales</taxon>
        <taxon>Lysobacteraceae</taxon>
        <taxon>Luteimonas</taxon>
    </lineage>
</organism>
<dbReference type="InterPro" id="IPR002933">
    <property type="entry name" value="Peptidase_M20"/>
</dbReference>
<dbReference type="GO" id="GO:0046872">
    <property type="term" value="F:metal ion binding"/>
    <property type="evidence" value="ECO:0007669"/>
    <property type="project" value="UniProtKB-KW"/>
</dbReference>
<dbReference type="Pfam" id="PF01546">
    <property type="entry name" value="Peptidase_M20"/>
    <property type="match status" value="1"/>
</dbReference>
<proteinExistence type="predicted"/>
<keyword evidence="7" id="KW-1185">Reference proteome</keyword>
<dbReference type="SUPFAM" id="SSF53187">
    <property type="entry name" value="Zn-dependent exopeptidases"/>
    <property type="match status" value="1"/>
</dbReference>
<evidence type="ECO:0000256" key="3">
    <source>
        <dbReference type="ARBA" id="ARBA00022801"/>
    </source>
</evidence>
<keyword evidence="3 6" id="KW-0378">Hydrolase</keyword>
<dbReference type="Pfam" id="PF07687">
    <property type="entry name" value="M20_dimer"/>
    <property type="match status" value="1"/>
</dbReference>
<dbReference type="GO" id="GO:0008233">
    <property type="term" value="F:peptidase activity"/>
    <property type="evidence" value="ECO:0007669"/>
    <property type="project" value="UniProtKB-KW"/>
</dbReference>